<dbReference type="SUPFAM" id="SSF56042">
    <property type="entry name" value="PurM C-terminal domain-like"/>
    <property type="match status" value="1"/>
</dbReference>
<feature type="binding site" evidence="1">
    <location>
        <position position="87"/>
    </location>
    <ligand>
        <name>Mg(2+)</name>
        <dbReference type="ChEBI" id="CHEBI:18420"/>
        <label>2</label>
    </ligand>
</feature>
<feature type="compositionally biased region" description="Basic and acidic residues" evidence="2">
    <location>
        <begin position="318"/>
        <end position="328"/>
    </location>
</feature>
<dbReference type="PANTHER" id="PTHR30270:SF0">
    <property type="entry name" value="THIAMINE-MONOPHOSPHATE KINASE"/>
    <property type="match status" value="1"/>
</dbReference>
<feature type="binding site" evidence="1">
    <location>
        <position position="71"/>
    </location>
    <ligand>
        <name>Mg(2+)</name>
        <dbReference type="ChEBI" id="CHEBI:18420"/>
        <label>3</label>
    </ligand>
</feature>
<dbReference type="InterPro" id="IPR016188">
    <property type="entry name" value="PurM-like_N"/>
</dbReference>
<dbReference type="NCBIfam" id="NF004351">
    <property type="entry name" value="PRK05731.1-4"/>
    <property type="match status" value="1"/>
</dbReference>
<dbReference type="AlphaFoldDB" id="A0A2W5XRI2"/>
<feature type="binding site" evidence="1">
    <location>
        <position position="189"/>
    </location>
    <ligand>
        <name>ATP</name>
        <dbReference type="ChEBI" id="CHEBI:30616"/>
    </ligand>
</feature>
<keyword evidence="1 4" id="KW-0808">Transferase</keyword>
<accession>A0A2W5XRI2</accession>
<keyword evidence="1" id="KW-0784">Thiamine biosynthesis</keyword>
<dbReference type="Gene3D" id="3.90.650.10">
    <property type="entry name" value="PurM-like C-terminal domain"/>
    <property type="match status" value="1"/>
</dbReference>
<feature type="binding site" evidence="1">
    <location>
        <begin position="163"/>
        <end position="164"/>
    </location>
    <ligand>
        <name>ATP</name>
        <dbReference type="ChEBI" id="CHEBI:30616"/>
    </ligand>
</feature>
<feature type="binding site" evidence="1">
    <location>
        <position position="85"/>
    </location>
    <ligand>
        <name>Mg(2+)</name>
        <dbReference type="ChEBI" id="CHEBI:18420"/>
        <label>4</label>
    </ligand>
</feature>
<dbReference type="GO" id="GO:0009228">
    <property type="term" value="P:thiamine biosynthetic process"/>
    <property type="evidence" value="ECO:0007669"/>
    <property type="project" value="UniProtKB-KW"/>
</dbReference>
<evidence type="ECO:0000256" key="1">
    <source>
        <dbReference type="HAMAP-Rule" id="MF_02128"/>
    </source>
</evidence>
<proteinExistence type="inferred from homology"/>
<dbReference type="NCBIfam" id="TIGR01379">
    <property type="entry name" value="thiL"/>
    <property type="match status" value="1"/>
</dbReference>
<dbReference type="GO" id="GO:0009229">
    <property type="term" value="P:thiamine diphosphate biosynthetic process"/>
    <property type="evidence" value="ECO:0007669"/>
    <property type="project" value="UniProtKB-UniRule"/>
</dbReference>
<dbReference type="Proteomes" id="UP000248783">
    <property type="component" value="Unassembled WGS sequence"/>
</dbReference>
<comment type="miscellaneous">
    <text evidence="1">Reaction mechanism of ThiL seems to utilize a direct, inline transfer of the gamma-phosphate of ATP to TMP rather than a phosphorylated enzyme intermediate.</text>
</comment>
<comment type="catalytic activity">
    <reaction evidence="1">
        <text>thiamine phosphate + ATP = thiamine diphosphate + ADP</text>
        <dbReference type="Rhea" id="RHEA:15913"/>
        <dbReference type="ChEBI" id="CHEBI:30616"/>
        <dbReference type="ChEBI" id="CHEBI:37575"/>
        <dbReference type="ChEBI" id="CHEBI:58937"/>
        <dbReference type="ChEBI" id="CHEBI:456216"/>
        <dbReference type="EC" id="2.7.4.16"/>
    </reaction>
</comment>
<feature type="binding site" evidence="1">
    <location>
        <position position="264"/>
    </location>
    <ligand>
        <name>ATP</name>
        <dbReference type="ChEBI" id="CHEBI:30616"/>
    </ligand>
</feature>
<dbReference type="EC" id="2.7.4.16" evidence="1"/>
<evidence type="ECO:0000259" key="3">
    <source>
        <dbReference type="Pfam" id="PF00586"/>
    </source>
</evidence>
<gene>
    <name evidence="1" type="primary">thiL</name>
    <name evidence="4" type="ORF">DNL40_12670</name>
</gene>
<evidence type="ECO:0000256" key="2">
    <source>
        <dbReference type="SAM" id="MobiDB-lite"/>
    </source>
</evidence>
<reference evidence="4 5" key="1">
    <citation type="submission" date="2018-06" db="EMBL/GenBank/DDBJ databases">
        <title>Whole genome sequencing of a novel hydrocarbon degrading bacterial strain, PW21 isolated from oil contaminated produced water sample.</title>
        <authorList>
            <person name="Nagkirti P."/>
            <person name="Shaikh A."/>
            <person name="Gowdaman V."/>
            <person name="Engineer A.E."/>
            <person name="Dagar S."/>
            <person name="Dhakephalkar P.K."/>
        </authorList>
    </citation>
    <scope>NUCLEOTIDE SEQUENCE [LARGE SCALE GENOMIC DNA]</scope>
    <source>
        <strain evidence="4 5">PW21</strain>
    </source>
</reference>
<feature type="region of interest" description="Disordered" evidence="2">
    <location>
        <begin position="373"/>
        <end position="392"/>
    </location>
</feature>
<comment type="function">
    <text evidence="1">Catalyzes the ATP-dependent phosphorylation of thiamine-monophosphate (TMP) to form thiamine-pyrophosphate (TPP), the active form of vitamin B1.</text>
</comment>
<sequence>MVGVHAARAGSTASTRSAGTERRSTRPRYPGAARVGAVTELVRDLDETALLARIFPLLPPGAATLLGPGDDAAVVAAPDGRVVVSTDMLVEDRHFRRRWSTGYDVGVRAAAQNLADVAAMGARPTALVVSLGVPGDLEVAWVEGFARGLAAVCSGAGAAVVGGDLSGSEAIVVSVAVHGDLEGRAPVVRSGARPGDVVAHAGVRGRSAAGFALLDAGVAAPDDGAPGATGPLAPFVTGFLRPEPPLLAGPAAACAGATAMLDVSDGLLRDAGRIARASGVVVDLATTALRPHVEELLPAARVLDAARPPDVPAGRSAGRREGEPDPDRRAQAWVLSGGEDHGLLAVFPAGAALPEPFVPVGWVRAVADGEPARATVDGQEPTVGPGWDHFSR</sequence>
<feature type="binding site" evidence="1">
    <location>
        <position position="86"/>
    </location>
    <ligand>
        <name>Mg(2+)</name>
        <dbReference type="ChEBI" id="CHEBI:18420"/>
        <label>1</label>
    </ligand>
</feature>
<feature type="binding site" evidence="1">
    <location>
        <position position="116"/>
    </location>
    <ligand>
        <name>Mg(2+)</name>
        <dbReference type="ChEBI" id="CHEBI:18420"/>
        <label>3</label>
    </ligand>
</feature>
<feature type="binding site" evidence="1">
    <location>
        <position position="265"/>
    </location>
    <ligand>
        <name>Mg(2+)</name>
        <dbReference type="ChEBI" id="CHEBI:18420"/>
        <label>5</label>
    </ligand>
</feature>
<dbReference type="PANTHER" id="PTHR30270">
    <property type="entry name" value="THIAMINE-MONOPHOSPHATE KINASE"/>
    <property type="match status" value="1"/>
</dbReference>
<feature type="domain" description="PurM-like N-terminal" evidence="3">
    <location>
        <begin position="69"/>
        <end position="179"/>
    </location>
</feature>
<feature type="binding site" evidence="1">
    <location>
        <position position="71"/>
    </location>
    <ligand>
        <name>Mg(2+)</name>
        <dbReference type="ChEBI" id="CHEBI:18420"/>
        <label>4</label>
    </ligand>
</feature>
<dbReference type="GO" id="GO:0005524">
    <property type="term" value="F:ATP binding"/>
    <property type="evidence" value="ECO:0007669"/>
    <property type="project" value="UniProtKB-UniRule"/>
</dbReference>
<dbReference type="SUPFAM" id="SSF55326">
    <property type="entry name" value="PurM N-terminal domain-like"/>
    <property type="match status" value="1"/>
</dbReference>
<dbReference type="InterPro" id="IPR036921">
    <property type="entry name" value="PurM-like_N_sf"/>
</dbReference>
<organism evidence="4 5">
    <name type="scientific">Xylanimonas oleitrophica</name>
    <dbReference type="NCBI Taxonomy" id="2607479"/>
    <lineage>
        <taxon>Bacteria</taxon>
        <taxon>Bacillati</taxon>
        <taxon>Actinomycetota</taxon>
        <taxon>Actinomycetes</taxon>
        <taxon>Micrococcales</taxon>
        <taxon>Promicromonosporaceae</taxon>
        <taxon>Xylanimonas</taxon>
    </lineage>
</organism>
<evidence type="ECO:0000313" key="5">
    <source>
        <dbReference type="Proteomes" id="UP000248783"/>
    </source>
</evidence>
<dbReference type="UniPathway" id="UPA00060">
    <property type="reaction ID" value="UER00142"/>
</dbReference>
<keyword evidence="5" id="KW-1185">Reference proteome</keyword>
<dbReference type="Gene3D" id="3.30.1330.10">
    <property type="entry name" value="PurM-like, N-terminal domain"/>
    <property type="match status" value="1"/>
</dbReference>
<dbReference type="Pfam" id="PF00586">
    <property type="entry name" value="AIRS"/>
    <property type="match status" value="1"/>
</dbReference>
<dbReference type="EMBL" id="QKWH01000011">
    <property type="protein sequence ID" value="PZR52278.1"/>
    <property type="molecule type" value="Genomic_DNA"/>
</dbReference>
<dbReference type="InterPro" id="IPR006283">
    <property type="entry name" value="ThiL-like"/>
</dbReference>
<comment type="pathway">
    <text evidence="1">Cofactor biosynthesis; thiamine diphosphate biosynthesis; thiamine diphosphate from thiamine phosphate: step 1/1.</text>
</comment>
<comment type="similarity">
    <text evidence="1">Belongs to the thiamine-monophosphate kinase family.</text>
</comment>
<feature type="compositionally biased region" description="Low complexity" evidence="2">
    <location>
        <begin position="1"/>
        <end position="18"/>
    </location>
</feature>
<keyword evidence="1 4" id="KW-0418">Kinase</keyword>
<feature type="binding site" evidence="1">
    <location>
        <position position="116"/>
    </location>
    <ligand>
        <name>Mg(2+)</name>
        <dbReference type="ChEBI" id="CHEBI:18420"/>
        <label>2</label>
    </ligand>
</feature>
<keyword evidence="1" id="KW-0479">Metal-binding</keyword>
<feature type="binding site" evidence="1">
    <location>
        <position position="116"/>
    </location>
    <ligand>
        <name>Mg(2+)</name>
        <dbReference type="ChEBI" id="CHEBI:18420"/>
        <label>4</label>
    </ligand>
</feature>
<keyword evidence="1" id="KW-0460">Magnesium</keyword>
<feature type="binding site" evidence="1">
    <location>
        <position position="164"/>
    </location>
    <ligand>
        <name>Mg(2+)</name>
        <dbReference type="ChEBI" id="CHEBI:18420"/>
        <label>1</label>
    </ligand>
</feature>
<name>A0A2W5XRI2_9MICO</name>
<feature type="binding site" evidence="1">
    <location>
        <position position="87"/>
    </location>
    <ligand>
        <name>Mg(2+)</name>
        <dbReference type="ChEBI" id="CHEBI:18420"/>
        <label>1</label>
    </ligand>
</feature>
<dbReference type="HAMAP" id="MF_02128">
    <property type="entry name" value="TMP_kinase"/>
    <property type="match status" value="1"/>
</dbReference>
<evidence type="ECO:0000313" key="4">
    <source>
        <dbReference type="EMBL" id="PZR52278.1"/>
    </source>
</evidence>
<comment type="caution">
    <text evidence="4">The sequence shown here is derived from an EMBL/GenBank/DDBJ whole genome shotgun (WGS) entry which is preliminary data.</text>
</comment>
<dbReference type="GO" id="GO:0000287">
    <property type="term" value="F:magnesium ion binding"/>
    <property type="evidence" value="ECO:0007669"/>
    <property type="project" value="UniProtKB-UniRule"/>
</dbReference>
<keyword evidence="1" id="KW-0067">ATP-binding</keyword>
<feature type="region of interest" description="Disordered" evidence="2">
    <location>
        <begin position="307"/>
        <end position="328"/>
    </location>
</feature>
<keyword evidence="1" id="KW-0547">Nucleotide-binding</keyword>
<feature type="binding site" evidence="1">
    <location>
        <position position="262"/>
    </location>
    <ligand>
        <name>Mg(2+)</name>
        <dbReference type="ChEBI" id="CHEBI:18420"/>
        <label>3</label>
    </ligand>
</feature>
<feature type="binding site" evidence="1">
    <location>
        <position position="387"/>
    </location>
    <ligand>
        <name>substrate</name>
    </ligand>
</feature>
<feature type="binding site" evidence="1">
    <location>
        <position position="339"/>
    </location>
    <ligand>
        <name>substrate</name>
    </ligand>
</feature>
<dbReference type="CDD" id="cd02194">
    <property type="entry name" value="ThiL"/>
    <property type="match status" value="1"/>
</dbReference>
<protein>
    <recommendedName>
        <fullName evidence="1">Thiamine-monophosphate kinase</fullName>
        <shortName evidence="1">TMP kinase</shortName>
        <shortName evidence="1">Thiamine-phosphate kinase</shortName>
        <ecNumber evidence="1">2.7.4.16</ecNumber>
    </recommendedName>
</protein>
<feature type="binding site" evidence="1">
    <location>
        <position position="94"/>
    </location>
    <ligand>
        <name>substrate</name>
    </ligand>
</feature>
<dbReference type="GO" id="GO:0009030">
    <property type="term" value="F:thiamine-phosphate kinase activity"/>
    <property type="evidence" value="ECO:0007669"/>
    <property type="project" value="UniProtKB-UniRule"/>
</dbReference>
<dbReference type="InterPro" id="IPR036676">
    <property type="entry name" value="PurM-like_C_sf"/>
</dbReference>
<comment type="caution">
    <text evidence="1">Lacks conserved residue(s) required for the propagation of feature annotation.</text>
</comment>
<feature type="region of interest" description="Disordered" evidence="2">
    <location>
        <begin position="1"/>
        <end position="31"/>
    </location>
</feature>